<accession>A0ABQ7MVX1</accession>
<name>A0ABQ7MVX1_BRACM</name>
<organism evidence="2 3">
    <name type="scientific">Brassica rapa subsp. trilocularis</name>
    <dbReference type="NCBI Taxonomy" id="1813537"/>
    <lineage>
        <taxon>Eukaryota</taxon>
        <taxon>Viridiplantae</taxon>
        <taxon>Streptophyta</taxon>
        <taxon>Embryophyta</taxon>
        <taxon>Tracheophyta</taxon>
        <taxon>Spermatophyta</taxon>
        <taxon>Magnoliopsida</taxon>
        <taxon>eudicotyledons</taxon>
        <taxon>Gunneridae</taxon>
        <taxon>Pentapetalae</taxon>
        <taxon>rosids</taxon>
        <taxon>malvids</taxon>
        <taxon>Brassicales</taxon>
        <taxon>Brassicaceae</taxon>
        <taxon>Brassiceae</taxon>
        <taxon>Brassica</taxon>
    </lineage>
</organism>
<proteinExistence type="predicted"/>
<evidence type="ECO:0000313" key="2">
    <source>
        <dbReference type="EMBL" id="KAG5401669.1"/>
    </source>
</evidence>
<feature type="region of interest" description="Disordered" evidence="1">
    <location>
        <begin position="1"/>
        <end position="41"/>
    </location>
</feature>
<keyword evidence="3" id="KW-1185">Reference proteome</keyword>
<dbReference type="EMBL" id="JADBGQ010000004">
    <property type="protein sequence ID" value="KAG5401669.1"/>
    <property type="molecule type" value="Genomic_DNA"/>
</dbReference>
<reference evidence="2 3" key="1">
    <citation type="submission" date="2021-03" db="EMBL/GenBank/DDBJ databases">
        <authorList>
            <person name="King G.J."/>
            <person name="Bancroft I."/>
            <person name="Baten A."/>
            <person name="Bloomfield J."/>
            <person name="Borpatragohain P."/>
            <person name="He Z."/>
            <person name="Irish N."/>
            <person name="Irwin J."/>
            <person name="Liu K."/>
            <person name="Mauleon R.P."/>
            <person name="Moore J."/>
            <person name="Morris R."/>
            <person name="Ostergaard L."/>
            <person name="Wang B."/>
            <person name="Wells R."/>
        </authorList>
    </citation>
    <scope>NUCLEOTIDE SEQUENCE [LARGE SCALE GENOMIC DNA]</scope>
    <source>
        <strain evidence="2">R-o-18</strain>
        <tissue evidence="2">Leaf</tissue>
    </source>
</reference>
<evidence type="ECO:0000313" key="3">
    <source>
        <dbReference type="Proteomes" id="UP000823674"/>
    </source>
</evidence>
<comment type="caution">
    <text evidence="2">The sequence shown here is derived from an EMBL/GenBank/DDBJ whole genome shotgun (WGS) entry which is preliminary data.</text>
</comment>
<dbReference type="Proteomes" id="UP000823674">
    <property type="component" value="Chromosome A04"/>
</dbReference>
<gene>
    <name evidence="2" type="primary">A04g507040.1_BraROA</name>
    <name evidence="2" type="ORF">IGI04_016276</name>
</gene>
<protein>
    <submittedName>
        <fullName evidence="2">Uncharacterized protein</fullName>
    </submittedName>
</protein>
<feature type="compositionally biased region" description="Basic and acidic residues" evidence="1">
    <location>
        <begin position="21"/>
        <end position="33"/>
    </location>
</feature>
<sequence length="121" mass="13798">MAADELTSSHRARKAGSTMKKKSENDKKKRGVSDNKQPNPCNLLEIGLSTILKLLSQVITYVLWRERNFRIFRDTSSSQQASISRIDRMIRDRLLSIPPRPRPPPAPSLMQLFFSFSLSPV</sequence>
<evidence type="ECO:0000256" key="1">
    <source>
        <dbReference type="SAM" id="MobiDB-lite"/>
    </source>
</evidence>